<comment type="caution">
    <text evidence="4">The sequence shown here is derived from an EMBL/GenBank/DDBJ whole genome shotgun (WGS) entry which is preliminary data.</text>
</comment>
<feature type="compositionally biased region" description="Polar residues" evidence="2">
    <location>
        <begin position="1533"/>
        <end position="1545"/>
    </location>
</feature>
<feature type="transmembrane region" description="Helical" evidence="3">
    <location>
        <begin position="578"/>
        <end position="598"/>
    </location>
</feature>
<feature type="coiled-coil region" evidence="1">
    <location>
        <begin position="868"/>
        <end position="917"/>
    </location>
</feature>
<feature type="region of interest" description="Disordered" evidence="2">
    <location>
        <begin position="1525"/>
        <end position="1545"/>
    </location>
</feature>
<feature type="transmembrane region" description="Helical" evidence="3">
    <location>
        <begin position="509"/>
        <end position="533"/>
    </location>
</feature>
<name>A0ABS6Y5K3_9BACT</name>
<evidence type="ECO:0000313" key="4">
    <source>
        <dbReference type="EMBL" id="MBW4754785.1"/>
    </source>
</evidence>
<reference evidence="4 5" key="1">
    <citation type="submission" date="2021-07" db="EMBL/GenBank/DDBJ databases">
        <title>Genomic diversity and antimicrobial resistance of Prevotella spp. isolated from chronic lung disease airways.</title>
        <authorList>
            <person name="Webb K.A."/>
            <person name="Olagoke O.S."/>
            <person name="Baird T."/>
            <person name="Neill J."/>
            <person name="Pham A."/>
            <person name="Wells T.J."/>
            <person name="Ramsay K.A."/>
            <person name="Bell S.C."/>
            <person name="Sarovich D.S."/>
            <person name="Price E.P."/>
        </authorList>
    </citation>
    <scope>NUCLEOTIDE SEQUENCE [LARGE SCALE GENOMIC DNA]</scope>
    <source>
        <strain evidence="4 5">SCHI0027.S.6</strain>
    </source>
</reference>
<evidence type="ECO:0000256" key="1">
    <source>
        <dbReference type="SAM" id="Coils"/>
    </source>
</evidence>
<organism evidence="4 5">
    <name type="scientific">Prevotella melaninogenica</name>
    <dbReference type="NCBI Taxonomy" id="28132"/>
    <lineage>
        <taxon>Bacteria</taxon>
        <taxon>Pseudomonadati</taxon>
        <taxon>Bacteroidota</taxon>
        <taxon>Bacteroidia</taxon>
        <taxon>Bacteroidales</taxon>
        <taxon>Prevotellaceae</taxon>
        <taxon>Prevotella</taxon>
    </lineage>
</organism>
<feature type="region of interest" description="Disordered" evidence="2">
    <location>
        <begin position="1473"/>
        <end position="1498"/>
    </location>
</feature>
<keyword evidence="3" id="KW-0472">Membrane</keyword>
<protein>
    <submittedName>
        <fullName evidence="4">Phage tail tape measure protein</fullName>
    </submittedName>
</protein>
<evidence type="ECO:0000256" key="2">
    <source>
        <dbReference type="SAM" id="MobiDB-lite"/>
    </source>
</evidence>
<dbReference type="Proteomes" id="UP000812077">
    <property type="component" value="Unassembled WGS sequence"/>
</dbReference>
<gene>
    <name evidence="4" type="ORF">KZO77_06975</name>
</gene>
<evidence type="ECO:0000313" key="5">
    <source>
        <dbReference type="Proteomes" id="UP000812077"/>
    </source>
</evidence>
<dbReference type="EMBL" id="JAHXCP010000009">
    <property type="protein sequence ID" value="MBW4754785.1"/>
    <property type="molecule type" value="Genomic_DNA"/>
</dbReference>
<accession>A0ABS6Y5K3</accession>
<keyword evidence="3" id="KW-0812">Transmembrane</keyword>
<keyword evidence="1" id="KW-0175">Coiled coil</keyword>
<evidence type="ECO:0000256" key="3">
    <source>
        <dbReference type="SAM" id="Phobius"/>
    </source>
</evidence>
<feature type="compositionally biased region" description="Basic and acidic residues" evidence="2">
    <location>
        <begin position="1481"/>
        <end position="1498"/>
    </location>
</feature>
<keyword evidence="3" id="KW-1133">Transmembrane helix</keyword>
<dbReference type="RefSeq" id="WP_219433396.1">
    <property type="nucleotide sequence ID" value="NZ_JAHXCP010000009.1"/>
</dbReference>
<keyword evidence="5" id="KW-1185">Reference proteome</keyword>
<sequence length="1787" mass="196958">MASTKQAQVVITANATTAKKVMDELKNKAKQCYNQMQQLAQTGQQNSKAFKMAEKEFNAYNNAIAHNISATKRVDEVMKNLAGTSTRDLKRALGAAKRELNEMAGNNPKLKQMQKNIAAIKNQIDKNNGSVRTHNSLWKNAVKNITAYIGVFGAFNLIRSKLQGVISDNLKFSDQLNDIRKVSGLTTAEVNKLAVNLSKLDTRSTIQSLAQDAYVGSKLGMGKYGVEGLESFVKAANQVKVALSEDMGPESLTALAKMTETMGLIPKFGVEKSMLKIGSALFKLSSTTTSSSNNIVEFARRLVGTARVAGITTDQVLALGSAADSMQLPMEVSSTAFTRFFVALQKNHNLIEKVLNIEPGTINKLFTAGRTMDAVILILEKMRAKGNMNALQDTFDKIGGNGSRLGNVMVTMAKNVDMLKEHLETAKVAFREGTAATQEYEMQQESAQAILERANNMWEKSFVNPKGVSAVKDMAQAWYDFSKSLTESSIVTHNISFFLTMLAGTVKTILTLLPALVTFFLFKGVSFAVLTIVESFRSMKDAIMASAIAQRFRAAADREEAVAATEAKIAQEGLNKALYSNVFGLVIAAIVSLIYYIYEFTSKTKDATTAMSELDKQVKNTVSSFTVEKATLDALKDKIDKANIGTKARADLIKEFNSKYGTYLGHMLTEKSTAEDLAKAYKKVVDQLKEKAVQEGIDKYRKSHYDPYAQYEVNHLINYDTFAKDNKLKTRGADLRHIVEDAGRKGVSLHSLAMSLGKRFGLDSGAVEDLYRFRSGASTMSVDSSGRSQSKISGEYYAFLQYKLRGEQFVKAMKYATQAYSNKGRSKDVANVEGVLRDKIDAATGVKAEDTPDNNGSLDLDAPDKAAILAARKAAREENARRKKAEREARQAKRYELKDAQEDVKAIIDNVKNYYDRQITALYKVASATDMEETLRDQLEAGIKARMNIALSNARKSIADVKNDWNAFKKTMDSDLIEQDDENGYNESKVLLDRIGEVNIGALRGRITQLSKDLKRPGTSLLDQVWHNASKNEQANAKSANKVEQARRQKILEDDYTGKVDNDYLNTFEQLGFSPFDALHSQAVLSGGANAQDVIRTRNASIQSIFENSRANFDALQMLNIDSMEGRQSLLDMLFGSEDERSSAAVDLGILFDTLSEGAKVGGKASDGIRLFYDTLIKYNDDYTEALKKAADRQEKLLTFRWNHTDEKVAFDAEEVRLNQQKEGIWQFTSDAERRRDEGDNTTENHGVYGNWEVLQSFGADPEVELYKSRLREAKRFYEYLKAAHADEAILAAAERRAHETSIEYTKALVNQMKNRMDELYGLFAPIESFGTELGESLVSSEKTVKQAVGGMINSFLKLTVNMMQETIKRRMFQLINDRLVSTQMAASAKEQEAIEMSKQGKFSAIDKGGQKIRKMSFKEFAQQIFGLKKKNKKKEVSIETDGVKDERKVKKKGEKSLLKSITSGFSSIFRTKKKQKKQEKKLEEQSGKETLEVSKEAETAKQTLTEASGQTIQQSLDKTAQTAIQTQKTQASESVQTKSSETQAKTSMGIAGGAADIIGKLGWWGIPLVAVITALLNGLLSAAMGKVSSLFGGGDKSSDTSTNTKLVSGMLTYDAGNVQAFRGVNDGKTYPVVGDDGHVYAATEAGELSTGLIKDPITTLINGQPALVAERGPEMVIGRETTAALMMARPDLISEIVRFDKNRSGMSYRAYDSGNVAQFTVADSVGQQAQIMELGATIAQLSSVLSELQKNGIKAHVNKFGRGGLTDAAADGRQFMSRYSKNGRYE</sequence>
<proteinExistence type="predicted"/>